<dbReference type="SUPFAM" id="SSF51735">
    <property type="entry name" value="NAD(P)-binding Rossmann-fold domains"/>
    <property type="match status" value="1"/>
</dbReference>
<protein>
    <submittedName>
        <fullName evidence="4">Phosphoglycerate dehydrogenase</fullName>
    </submittedName>
</protein>
<name>A0ABS5MNQ8_9STAP</name>
<dbReference type="SUPFAM" id="SSF52283">
    <property type="entry name" value="Formate/glycerate dehydrogenase catalytic domain-like"/>
    <property type="match status" value="1"/>
</dbReference>
<dbReference type="PANTHER" id="PTHR43333">
    <property type="entry name" value="2-HACID_DH_C DOMAIN-CONTAINING PROTEIN"/>
    <property type="match status" value="1"/>
</dbReference>
<sequence>MKVVTLMRLRDQEERLKETFPNIEFTFYKHPDVADEKVLEKADVLVSYHTEVNETFLDKCKNIKLIAWFATGVNQLPLEYIRERNIKLTNARGVHAIQIAEFIFAYILNDIKVLKQSYESQKRKEFNHKLNPESINDKTILFIGTGKIPQRTAEVAKAFNMKVIGINTTGHEALGFDEVYSIEERRQVYKKADFVVNVLPETEDTIHLLKTEDFKQMKDSTHFINVGRGSVVSEAVLIEALENKEIRYASLDVFEEEPLSPTSQLYDLDNVFITAHITGNDKNNIKRSTDILVKNLNLINNEDVEGLFNEVKSKAGY</sequence>
<gene>
    <name evidence="4" type="ORF">JJQ58_08780</name>
</gene>
<comment type="caution">
    <text evidence="4">The sequence shown here is derived from an EMBL/GenBank/DDBJ whole genome shotgun (WGS) entry which is preliminary data.</text>
</comment>
<feature type="domain" description="D-isomer specific 2-hydroxyacid dehydrogenase NAD-binding" evidence="3">
    <location>
        <begin position="105"/>
        <end position="277"/>
    </location>
</feature>
<reference evidence="4 5" key="1">
    <citation type="submission" date="2021-05" db="EMBL/GenBank/DDBJ databases">
        <title>Staphylococcus fleurettii isolated from lake water in First Nation community in Manitoba, Canada.</title>
        <authorList>
            <person name="Bashar S."/>
            <person name="Murdock A."/>
            <person name="Patidar R."/>
            <person name="Golding G."/>
            <person name="Farenhorst A."/>
            <person name="Kumar A."/>
        </authorList>
    </citation>
    <scope>NUCLEOTIDE SEQUENCE [LARGE SCALE GENOMIC DNA]</scope>
    <source>
        <strain evidence="4 5">SF002</strain>
    </source>
</reference>
<dbReference type="EMBL" id="JAGXBM010000012">
    <property type="protein sequence ID" value="MBS3697558.1"/>
    <property type="molecule type" value="Genomic_DNA"/>
</dbReference>
<dbReference type="Pfam" id="PF02826">
    <property type="entry name" value="2-Hacid_dh_C"/>
    <property type="match status" value="1"/>
</dbReference>
<accession>A0ABS5MNQ8</accession>
<dbReference type="PANTHER" id="PTHR43333:SF1">
    <property type="entry name" value="D-ISOMER SPECIFIC 2-HYDROXYACID DEHYDROGENASE NAD-BINDING DOMAIN-CONTAINING PROTEIN"/>
    <property type="match status" value="1"/>
</dbReference>
<organism evidence="4 5">
    <name type="scientific">Mammaliicoccus fleurettii</name>
    <dbReference type="NCBI Taxonomy" id="150056"/>
    <lineage>
        <taxon>Bacteria</taxon>
        <taxon>Bacillati</taxon>
        <taxon>Bacillota</taxon>
        <taxon>Bacilli</taxon>
        <taxon>Bacillales</taxon>
        <taxon>Staphylococcaceae</taxon>
        <taxon>Mammaliicoccus</taxon>
    </lineage>
</organism>
<keyword evidence="5" id="KW-1185">Reference proteome</keyword>
<dbReference type="CDD" id="cd12155">
    <property type="entry name" value="PGDH_1"/>
    <property type="match status" value="1"/>
</dbReference>
<dbReference type="RefSeq" id="WP_107510203.1">
    <property type="nucleotide sequence ID" value="NZ_JAAQPD010000018.1"/>
</dbReference>
<keyword evidence="2" id="KW-0520">NAD</keyword>
<evidence type="ECO:0000313" key="4">
    <source>
        <dbReference type="EMBL" id="MBS3697558.1"/>
    </source>
</evidence>
<keyword evidence="1" id="KW-0560">Oxidoreductase</keyword>
<dbReference type="Proteomes" id="UP000681586">
    <property type="component" value="Unassembled WGS sequence"/>
</dbReference>
<evidence type="ECO:0000256" key="1">
    <source>
        <dbReference type="ARBA" id="ARBA00023002"/>
    </source>
</evidence>
<evidence type="ECO:0000259" key="3">
    <source>
        <dbReference type="Pfam" id="PF02826"/>
    </source>
</evidence>
<proteinExistence type="predicted"/>
<evidence type="ECO:0000313" key="5">
    <source>
        <dbReference type="Proteomes" id="UP000681586"/>
    </source>
</evidence>
<dbReference type="InterPro" id="IPR036291">
    <property type="entry name" value="NAD(P)-bd_dom_sf"/>
</dbReference>
<dbReference type="Gene3D" id="3.40.50.720">
    <property type="entry name" value="NAD(P)-binding Rossmann-like Domain"/>
    <property type="match status" value="2"/>
</dbReference>
<dbReference type="InterPro" id="IPR006140">
    <property type="entry name" value="D-isomer_DH_NAD-bd"/>
</dbReference>
<evidence type="ECO:0000256" key="2">
    <source>
        <dbReference type="ARBA" id="ARBA00023027"/>
    </source>
</evidence>